<gene>
    <name evidence="2" type="ORF">HUK82_14540</name>
</gene>
<name>A0A850PGJ7_9PROT</name>
<evidence type="ECO:0000313" key="3">
    <source>
        <dbReference type="Proteomes" id="UP000585665"/>
    </source>
</evidence>
<dbReference type="RefSeq" id="WP_176614640.1">
    <property type="nucleotide sequence ID" value="NZ_JABXXR010000180.1"/>
</dbReference>
<feature type="region of interest" description="Disordered" evidence="1">
    <location>
        <begin position="1"/>
        <end position="21"/>
    </location>
</feature>
<proteinExistence type="predicted"/>
<reference evidence="2 3" key="1">
    <citation type="submission" date="2020-06" db="EMBL/GenBank/DDBJ databases">
        <title>Description of novel acetic acid bacteria.</title>
        <authorList>
            <person name="Sombolestani A."/>
        </authorList>
    </citation>
    <scope>NUCLEOTIDE SEQUENCE [LARGE SCALE GENOMIC DNA]</scope>
    <source>
        <strain evidence="2 3">LMG 27010</strain>
    </source>
</reference>
<comment type="caution">
    <text evidence="2">The sequence shown here is derived from an EMBL/GenBank/DDBJ whole genome shotgun (WGS) entry which is preliminary data.</text>
</comment>
<organism evidence="2 3">
    <name type="scientific">Ameyamaea chiangmaiensis</name>
    <dbReference type="NCBI Taxonomy" id="442969"/>
    <lineage>
        <taxon>Bacteria</taxon>
        <taxon>Pseudomonadati</taxon>
        <taxon>Pseudomonadota</taxon>
        <taxon>Alphaproteobacteria</taxon>
        <taxon>Acetobacterales</taxon>
        <taxon>Acetobacteraceae</taxon>
        <taxon>Ameyamaea</taxon>
    </lineage>
</organism>
<keyword evidence="3" id="KW-1185">Reference proteome</keyword>
<evidence type="ECO:0000313" key="2">
    <source>
        <dbReference type="EMBL" id="NVN41769.1"/>
    </source>
</evidence>
<dbReference type="EMBL" id="JABXXR010000180">
    <property type="protein sequence ID" value="NVN41769.1"/>
    <property type="molecule type" value="Genomic_DNA"/>
</dbReference>
<protein>
    <submittedName>
        <fullName evidence="2">Uncharacterized protein</fullName>
    </submittedName>
</protein>
<dbReference type="Proteomes" id="UP000585665">
    <property type="component" value="Unassembled WGS sequence"/>
</dbReference>
<accession>A0A850PGJ7</accession>
<evidence type="ECO:0000256" key="1">
    <source>
        <dbReference type="SAM" id="MobiDB-lite"/>
    </source>
</evidence>
<sequence length="107" mass="11189">MTGPAEVPARPTATEDTPAAPGWVESRVDALFGSLPQQGPSLRLLRNAYLDCLAAGLGGAGDLDCAHDRCRAALMKQLTAREGLGASAARAFEQKLEALEAEITARI</sequence>
<dbReference type="AlphaFoldDB" id="A0A850PGJ7"/>